<evidence type="ECO:0000313" key="4">
    <source>
        <dbReference type="Proteomes" id="UP001219518"/>
    </source>
</evidence>
<reference evidence="3" key="1">
    <citation type="submission" date="2021-07" db="EMBL/GenBank/DDBJ databases">
        <authorList>
            <person name="Catto M.A."/>
            <person name="Jacobson A."/>
            <person name="Kennedy G."/>
            <person name="Labadie P."/>
            <person name="Hunt B.G."/>
            <person name="Srinivasan R."/>
        </authorList>
    </citation>
    <scope>NUCLEOTIDE SEQUENCE</scope>
    <source>
        <strain evidence="3">PL_HMW_Pooled</strain>
        <tissue evidence="3">Head</tissue>
    </source>
</reference>
<dbReference type="GO" id="GO:0001517">
    <property type="term" value="F:N-acetylglucosamine 6-O-sulfotransferase activity"/>
    <property type="evidence" value="ECO:0007669"/>
    <property type="project" value="TreeGrafter"/>
</dbReference>
<dbReference type="Gene3D" id="3.40.50.300">
    <property type="entry name" value="P-loop containing nucleotide triphosphate hydrolases"/>
    <property type="match status" value="1"/>
</dbReference>
<dbReference type="Pfam" id="PF00685">
    <property type="entry name" value="Sulfotransfer_1"/>
    <property type="match status" value="1"/>
</dbReference>
<dbReference type="AlphaFoldDB" id="A0AAE1HWM7"/>
<dbReference type="FunFam" id="3.40.50.300:FF:001931">
    <property type="entry name" value="Blast:Carbohydrate sulfotransferase 4"/>
    <property type="match status" value="1"/>
</dbReference>
<dbReference type="GO" id="GO:0006044">
    <property type="term" value="P:N-acetylglucosamine metabolic process"/>
    <property type="evidence" value="ECO:0007669"/>
    <property type="project" value="TreeGrafter"/>
</dbReference>
<feature type="compositionally biased region" description="Low complexity" evidence="1">
    <location>
        <begin position="182"/>
        <end position="195"/>
    </location>
</feature>
<feature type="domain" description="Sulfotransferase" evidence="2">
    <location>
        <begin position="324"/>
        <end position="596"/>
    </location>
</feature>
<reference evidence="3" key="2">
    <citation type="journal article" date="2023" name="BMC Genomics">
        <title>Pest status, molecular evolution, and epigenetic factors derived from the genome assembly of Frankliniella fusca, a thysanopteran phytovirus vector.</title>
        <authorList>
            <person name="Catto M.A."/>
            <person name="Labadie P.E."/>
            <person name="Jacobson A.L."/>
            <person name="Kennedy G.G."/>
            <person name="Srinivasan R."/>
            <person name="Hunt B.G."/>
        </authorList>
    </citation>
    <scope>NUCLEOTIDE SEQUENCE</scope>
    <source>
        <strain evidence="3">PL_HMW_Pooled</strain>
    </source>
</reference>
<dbReference type="Proteomes" id="UP001219518">
    <property type="component" value="Unassembled WGS sequence"/>
</dbReference>
<dbReference type="InterPro" id="IPR027417">
    <property type="entry name" value="P-loop_NTPase"/>
</dbReference>
<accession>A0AAE1HWM7</accession>
<keyword evidence="4" id="KW-1185">Reference proteome</keyword>
<dbReference type="SUPFAM" id="SSF52540">
    <property type="entry name" value="P-loop containing nucleoside triphosphate hydrolases"/>
    <property type="match status" value="1"/>
</dbReference>
<evidence type="ECO:0000313" key="3">
    <source>
        <dbReference type="EMBL" id="KAK3928871.1"/>
    </source>
</evidence>
<name>A0AAE1HWM7_9NEOP</name>
<evidence type="ECO:0000259" key="2">
    <source>
        <dbReference type="Pfam" id="PF00685"/>
    </source>
</evidence>
<dbReference type="InterPro" id="IPR000863">
    <property type="entry name" value="Sulfotransferase_dom"/>
</dbReference>
<organism evidence="3 4">
    <name type="scientific">Frankliniella fusca</name>
    <dbReference type="NCBI Taxonomy" id="407009"/>
    <lineage>
        <taxon>Eukaryota</taxon>
        <taxon>Metazoa</taxon>
        <taxon>Ecdysozoa</taxon>
        <taxon>Arthropoda</taxon>
        <taxon>Hexapoda</taxon>
        <taxon>Insecta</taxon>
        <taxon>Pterygota</taxon>
        <taxon>Neoptera</taxon>
        <taxon>Paraneoptera</taxon>
        <taxon>Thysanoptera</taxon>
        <taxon>Terebrantia</taxon>
        <taxon>Thripoidea</taxon>
        <taxon>Thripidae</taxon>
        <taxon>Frankliniella</taxon>
    </lineage>
</organism>
<protein>
    <submittedName>
        <fullName evidence="3">Carbohydrate sulfotransferase 5</fullName>
    </submittedName>
</protein>
<dbReference type="GO" id="GO:0006790">
    <property type="term" value="P:sulfur compound metabolic process"/>
    <property type="evidence" value="ECO:0007669"/>
    <property type="project" value="TreeGrafter"/>
</dbReference>
<dbReference type="EMBL" id="JAHWGI010001356">
    <property type="protein sequence ID" value="KAK3928871.1"/>
    <property type="molecule type" value="Genomic_DNA"/>
</dbReference>
<dbReference type="PANTHER" id="PTHR10704:SF44">
    <property type="entry name" value="LD35051P-RELATED"/>
    <property type="match status" value="1"/>
</dbReference>
<comment type="caution">
    <text evidence="3">The sequence shown here is derived from an EMBL/GenBank/DDBJ whole genome shotgun (WGS) entry which is preliminary data.</text>
</comment>
<gene>
    <name evidence="3" type="ORF">KUF71_017095</name>
</gene>
<dbReference type="PANTHER" id="PTHR10704">
    <property type="entry name" value="CARBOHYDRATE SULFOTRANSFERASE"/>
    <property type="match status" value="1"/>
</dbReference>
<proteinExistence type="predicted"/>
<dbReference type="InterPro" id="IPR051135">
    <property type="entry name" value="Gal/GlcNAc/GalNAc_ST"/>
</dbReference>
<sequence length="618" mass="69262">MGRYDGAGAGRCWPCPWPCPWPGRLVLPHALQRVGALGLLLACSLCLLLLAVSHRLVTSSALDRAPFLAIGRTIQMDAAGGLAHDVEVALEAAEAASSSGEDVEVEVQVQVIGDQQWQPPEQRRRVEQTTPSTVSSAIVPEAAGAASSSGEDVEVQVQVQVIGDQQWQPPEQRHRVEQTTPSTVPEAAEAASSSGEDVEVEVQVEVLGDQQWQPPQQRHRVEQTTPSTEFKASMLQCGVALGRLVSVFCPLSVLCSWSSSELEAWGAAAAAANRTLDMEDVIRRQRLLVAEEMSGYHYPAGRHNVSARALSDLVPELGGQPVRSVILTTWRSGSTFLGDVLHAHPANFYHYEPLLHYDIVQVRGEPLARGAVQTLRALFHCNYTGLKDYLDYGPEHNWLFSHNTRLWEACQKRPDLCWQPQFLNPFCRLFPFQSMKVVRLRLRLMEELLADPSLNIRVALLVRDPRGTLQSRKHRDWCPGQPDCSEPLRLCNDLVSDYSAAVRLTKLYPGRFRAMRYEDLSVEPFKKVQELFDMYGLYFHPAVQEFLETHTKVDVGGVSSTYRNSKSAPFHWRQDLTHTEVRRIQNKCHQAMKLWGYLPALNISHQKEFNPLGNYTLL</sequence>
<evidence type="ECO:0000256" key="1">
    <source>
        <dbReference type="SAM" id="MobiDB-lite"/>
    </source>
</evidence>
<feature type="region of interest" description="Disordered" evidence="1">
    <location>
        <begin position="166"/>
        <end position="197"/>
    </location>
</feature>